<evidence type="ECO:0000313" key="2">
    <source>
        <dbReference type="EMBL" id="KAF9534379.1"/>
    </source>
</evidence>
<comment type="caution">
    <text evidence="2">The sequence shown here is derived from an EMBL/GenBank/DDBJ whole genome shotgun (WGS) entry which is preliminary data.</text>
</comment>
<evidence type="ECO:0008006" key="4">
    <source>
        <dbReference type="Google" id="ProtNLM"/>
    </source>
</evidence>
<dbReference type="EMBL" id="MU157826">
    <property type="protein sequence ID" value="KAF9534379.1"/>
    <property type="molecule type" value="Genomic_DNA"/>
</dbReference>
<keyword evidence="3" id="KW-1185">Reference proteome</keyword>
<reference evidence="2" key="1">
    <citation type="submission" date="2020-11" db="EMBL/GenBank/DDBJ databases">
        <authorList>
            <consortium name="DOE Joint Genome Institute"/>
            <person name="Ahrendt S."/>
            <person name="Riley R."/>
            <person name="Andreopoulos W."/>
            <person name="Labutti K."/>
            <person name="Pangilinan J."/>
            <person name="Ruiz-Duenas F.J."/>
            <person name="Barrasa J.M."/>
            <person name="Sanchez-Garcia M."/>
            <person name="Camarero S."/>
            <person name="Miyauchi S."/>
            <person name="Serrano A."/>
            <person name="Linde D."/>
            <person name="Babiker R."/>
            <person name="Drula E."/>
            <person name="Ayuso-Fernandez I."/>
            <person name="Pacheco R."/>
            <person name="Padilla G."/>
            <person name="Ferreira P."/>
            <person name="Barriuso J."/>
            <person name="Kellner H."/>
            <person name="Castanera R."/>
            <person name="Alfaro M."/>
            <person name="Ramirez L."/>
            <person name="Pisabarro A.G."/>
            <person name="Kuo A."/>
            <person name="Tritt A."/>
            <person name="Lipzen A."/>
            <person name="He G."/>
            <person name="Yan M."/>
            <person name="Ng V."/>
            <person name="Cullen D."/>
            <person name="Martin F."/>
            <person name="Rosso M.-N."/>
            <person name="Henrissat B."/>
            <person name="Hibbett D."/>
            <person name="Martinez A.T."/>
            <person name="Grigoriev I.V."/>
        </authorList>
    </citation>
    <scope>NUCLEOTIDE SEQUENCE</scope>
    <source>
        <strain evidence="2">CBS 506.95</strain>
    </source>
</reference>
<feature type="region of interest" description="Disordered" evidence="1">
    <location>
        <begin position="1"/>
        <end position="77"/>
    </location>
</feature>
<accession>A0A9P6JVZ1</accession>
<name>A0A9P6JVZ1_9AGAR</name>
<dbReference type="AlphaFoldDB" id="A0A9P6JVZ1"/>
<gene>
    <name evidence="2" type="ORF">CPB83DRAFT_781911</name>
</gene>
<feature type="region of interest" description="Disordered" evidence="1">
    <location>
        <begin position="153"/>
        <end position="199"/>
    </location>
</feature>
<dbReference type="Proteomes" id="UP000807306">
    <property type="component" value="Unassembled WGS sequence"/>
</dbReference>
<sequence>MSSSKSRSPSAEIVPSTGTLTRDPASLVNGTVESQKEEEREEDADADADAELEEEQAPLEPPKASTSAMAGNAPTPCERCVRTNRVCKGVGGARCEYCKRLKQKCSNSSGPARGKSAAAAKKAAAEAAAKSKGTAISAPPAFNNVKRKLPDKALGQQNGDIDGASLDGDGSVIDDDHSLPPRLTKRRRISKGGKGPSRTELIQTVADMESSIKRIQTSVAKEVDRMQGVIDNLNGIIADMDSD</sequence>
<evidence type="ECO:0000256" key="1">
    <source>
        <dbReference type="SAM" id="MobiDB-lite"/>
    </source>
</evidence>
<dbReference type="OrthoDB" id="3051265at2759"/>
<feature type="compositionally biased region" description="Acidic residues" evidence="1">
    <location>
        <begin position="39"/>
        <end position="57"/>
    </location>
</feature>
<proteinExistence type="predicted"/>
<organism evidence="2 3">
    <name type="scientific">Crepidotus variabilis</name>
    <dbReference type="NCBI Taxonomy" id="179855"/>
    <lineage>
        <taxon>Eukaryota</taxon>
        <taxon>Fungi</taxon>
        <taxon>Dikarya</taxon>
        <taxon>Basidiomycota</taxon>
        <taxon>Agaricomycotina</taxon>
        <taxon>Agaricomycetes</taxon>
        <taxon>Agaricomycetidae</taxon>
        <taxon>Agaricales</taxon>
        <taxon>Agaricineae</taxon>
        <taxon>Crepidotaceae</taxon>
        <taxon>Crepidotus</taxon>
    </lineage>
</organism>
<evidence type="ECO:0000313" key="3">
    <source>
        <dbReference type="Proteomes" id="UP000807306"/>
    </source>
</evidence>
<protein>
    <recommendedName>
        <fullName evidence="4">Zn(2)-C6 fungal-type domain-containing protein</fullName>
    </recommendedName>
</protein>